<dbReference type="CDD" id="cd00170">
    <property type="entry name" value="SEC14"/>
    <property type="match status" value="1"/>
</dbReference>
<evidence type="ECO:0000259" key="1">
    <source>
        <dbReference type="PROSITE" id="PS50191"/>
    </source>
</evidence>
<sequence>MSGRRILEEEFEKNKELKKEDFQNLKDWYACQDHLPPISDELLVSLYHSCFYKLEPTKRTIENYFSMRTHGRELFSERDPCTVNVRNGKVVMLCSFLSKRTPENHRVLLMKIMNTDPAMYVFSEVTKAFNMHYDLELYLNGTAPGDEMVIDMDGISLGHLARLNLVAAKKILEYMQEGMPVRLKRLHYINVVPFMDKIMALIRPFMNKEFMEKLVFHTEGIESLDKFVPLKIMPKNYGGSEKSNEELAEEQLKFIMQYKDWFQEEEKLRVDESKRPIKSKSFGMDGSFKKIEFD</sequence>
<dbReference type="PANTHER" id="PTHR10174">
    <property type="entry name" value="ALPHA-TOCOPHEROL TRANSFER PROTEIN-RELATED"/>
    <property type="match status" value="1"/>
</dbReference>
<comment type="caution">
    <text evidence="2">The sequence shown here is derived from an EMBL/GenBank/DDBJ whole genome shotgun (WGS) entry which is preliminary data.</text>
</comment>
<dbReference type="Gene3D" id="3.40.525.10">
    <property type="entry name" value="CRAL-TRIO lipid binding domain"/>
    <property type="match status" value="1"/>
</dbReference>
<dbReference type="PRINTS" id="PR00180">
    <property type="entry name" value="CRETINALDHBP"/>
</dbReference>
<name>A0AAW2HCJ8_9NEOP</name>
<organism evidence="2">
    <name type="scientific">Menopon gallinae</name>
    <name type="common">poultry shaft louse</name>
    <dbReference type="NCBI Taxonomy" id="328185"/>
    <lineage>
        <taxon>Eukaryota</taxon>
        <taxon>Metazoa</taxon>
        <taxon>Ecdysozoa</taxon>
        <taxon>Arthropoda</taxon>
        <taxon>Hexapoda</taxon>
        <taxon>Insecta</taxon>
        <taxon>Pterygota</taxon>
        <taxon>Neoptera</taxon>
        <taxon>Paraneoptera</taxon>
        <taxon>Psocodea</taxon>
        <taxon>Troctomorpha</taxon>
        <taxon>Phthiraptera</taxon>
        <taxon>Amblycera</taxon>
        <taxon>Menoponidae</taxon>
        <taxon>Menopon</taxon>
    </lineage>
</organism>
<evidence type="ECO:0000313" key="2">
    <source>
        <dbReference type="EMBL" id="KAL0267281.1"/>
    </source>
</evidence>
<dbReference type="InterPro" id="IPR036273">
    <property type="entry name" value="CRAL/TRIO_N_dom_sf"/>
</dbReference>
<dbReference type="Pfam" id="PF00650">
    <property type="entry name" value="CRAL_TRIO"/>
    <property type="match status" value="1"/>
</dbReference>
<dbReference type="PROSITE" id="PS50191">
    <property type="entry name" value="CRAL_TRIO"/>
    <property type="match status" value="1"/>
</dbReference>
<dbReference type="PANTHER" id="PTHR10174:SF213">
    <property type="entry name" value="CRAL-TRIO DOMAIN-CONTAINING PROTEIN"/>
    <property type="match status" value="1"/>
</dbReference>
<dbReference type="SUPFAM" id="SSF46938">
    <property type="entry name" value="CRAL/TRIO N-terminal domain"/>
    <property type="match status" value="1"/>
</dbReference>
<dbReference type="Gene3D" id="1.20.5.1200">
    <property type="entry name" value="Alpha-tocopherol transfer"/>
    <property type="match status" value="1"/>
</dbReference>
<feature type="domain" description="CRAL-TRIO" evidence="1">
    <location>
        <begin position="39"/>
        <end position="245"/>
    </location>
</feature>
<gene>
    <name evidence="2" type="ORF">PYX00_009597</name>
</gene>
<reference evidence="2" key="1">
    <citation type="journal article" date="2024" name="Gigascience">
        <title>Chromosome-level genome of the poultry shaft louse Menopon gallinae provides insight into the host-switching and adaptive evolution of parasitic lice.</title>
        <authorList>
            <person name="Xu Y."/>
            <person name="Ma L."/>
            <person name="Liu S."/>
            <person name="Liang Y."/>
            <person name="Liu Q."/>
            <person name="He Z."/>
            <person name="Tian L."/>
            <person name="Duan Y."/>
            <person name="Cai W."/>
            <person name="Li H."/>
            <person name="Song F."/>
        </authorList>
    </citation>
    <scope>NUCLEOTIDE SEQUENCE</scope>
    <source>
        <strain evidence="2">Cailab_2023a</strain>
    </source>
</reference>
<dbReference type="SMART" id="SM00516">
    <property type="entry name" value="SEC14"/>
    <property type="match status" value="1"/>
</dbReference>
<proteinExistence type="predicted"/>
<dbReference type="InterPro" id="IPR036865">
    <property type="entry name" value="CRAL-TRIO_dom_sf"/>
</dbReference>
<dbReference type="GO" id="GO:0016020">
    <property type="term" value="C:membrane"/>
    <property type="evidence" value="ECO:0007669"/>
    <property type="project" value="TreeGrafter"/>
</dbReference>
<dbReference type="GO" id="GO:1902936">
    <property type="term" value="F:phosphatidylinositol bisphosphate binding"/>
    <property type="evidence" value="ECO:0007669"/>
    <property type="project" value="TreeGrafter"/>
</dbReference>
<dbReference type="SUPFAM" id="SSF52087">
    <property type="entry name" value="CRAL/TRIO domain"/>
    <property type="match status" value="1"/>
</dbReference>
<dbReference type="InterPro" id="IPR001251">
    <property type="entry name" value="CRAL-TRIO_dom"/>
</dbReference>
<accession>A0AAW2HCJ8</accession>
<dbReference type="AlphaFoldDB" id="A0AAW2HCJ8"/>
<dbReference type="EMBL" id="JARGDH010000005">
    <property type="protein sequence ID" value="KAL0267281.1"/>
    <property type="molecule type" value="Genomic_DNA"/>
</dbReference>
<protein>
    <recommendedName>
        <fullName evidence="1">CRAL-TRIO domain-containing protein</fullName>
    </recommendedName>
</protein>